<gene>
    <name evidence="2" type="ORF">FGG08_003008</name>
</gene>
<keyword evidence="3" id="KW-1185">Reference proteome</keyword>
<feature type="compositionally biased region" description="Acidic residues" evidence="1">
    <location>
        <begin position="772"/>
        <end position="781"/>
    </location>
</feature>
<dbReference type="PANTHER" id="PTHR34755">
    <property type="entry name" value="SERINE/ARGININE REPETITIVE MATRIX PROTEIN 3-RELATED"/>
    <property type="match status" value="1"/>
</dbReference>
<evidence type="ECO:0000256" key="1">
    <source>
        <dbReference type="SAM" id="MobiDB-lite"/>
    </source>
</evidence>
<feature type="compositionally biased region" description="Polar residues" evidence="1">
    <location>
        <begin position="1"/>
        <end position="13"/>
    </location>
</feature>
<name>A0A9P8KYL7_9PEZI</name>
<dbReference type="Gene3D" id="3.80.10.10">
    <property type="entry name" value="Ribonuclease Inhibitor"/>
    <property type="match status" value="1"/>
</dbReference>
<dbReference type="SUPFAM" id="SSF52047">
    <property type="entry name" value="RNI-like"/>
    <property type="match status" value="1"/>
</dbReference>
<sequence>MTPTLRSLRSNAAATPPNARRSTRTPKSIPQSGDHDDSSDGSDDDSDDESYYLPLKRERSDRVLRSGKRRKLSKQSSRYQSPSLSASKREGSRKRMVRRTRYSTRSPPKPSPKKPKEPKQNDNCSTTVGNRGVIQSEGRIPAWDRLPYFILVQIFTFAAYPFYDDQYWPQPSISWLLGLSRVCRSFTEPALTALYHTPPLYQSPRGSTLIKLLTLPSNKKTFNYNNKIRRLEIEASRTPQPDISALILLLPQLEDLAVFHLADRPPYRQSWVAKRWLYPDSLFTTLEAAGIHLRSWRWNTRFCGQNRTPQHLEYIHLQPAFRGLEKLVFTNYQQSDDGRLNGNTRTTNEEHLARAVSALQSLKSLSFECCSIINGVLLPLLPNNLSALSITNCPNLTSDVLHPFLITHGSHLRELVLNHNWSLNLSFSPDLAIACPQLEVLKMDFQYYSSVSYRSTEPKFKDLLLLHEVPTWPPMLQSIDLSHLRQWGSLEVADMFFRSLTNSAADLPHLRKLVLRVILKTGWRDRAHFRDDWIHKLERVFLRKADPPNIELQSLSRWKTHKAKVEAEDCIGKPVLDDEADEDVVVRMPRRSLRTRPKDMKDAKHEASPQALERKVPCTAHHKQPSEDEEYARGVQVVVWNKSNAQVLVNLAKSPDRPRRERRRSIRLTELERLELSAGKDRSIHCYDPDDEDGSPSDISSNATGSGDSSNDSDSDSNSESDSENQSPDTSNRWSGEKGEITQGMCSVVDIRIDNLRLAETQFNEGDFLDEEASGDEEWDGNDLTFEDQNYAW</sequence>
<feature type="compositionally biased region" description="Low complexity" evidence="1">
    <location>
        <begin position="700"/>
        <end position="710"/>
    </location>
</feature>
<dbReference type="OrthoDB" id="5395390at2759"/>
<organism evidence="2 3">
    <name type="scientific">Glutinoglossum americanum</name>
    <dbReference type="NCBI Taxonomy" id="1670608"/>
    <lineage>
        <taxon>Eukaryota</taxon>
        <taxon>Fungi</taxon>
        <taxon>Dikarya</taxon>
        <taxon>Ascomycota</taxon>
        <taxon>Pezizomycotina</taxon>
        <taxon>Geoglossomycetes</taxon>
        <taxon>Geoglossales</taxon>
        <taxon>Geoglossaceae</taxon>
        <taxon>Glutinoglossum</taxon>
    </lineage>
</organism>
<feature type="region of interest" description="Disordered" evidence="1">
    <location>
        <begin position="593"/>
        <end position="630"/>
    </location>
</feature>
<feature type="compositionally biased region" description="Acidic residues" evidence="1">
    <location>
        <begin position="39"/>
        <end position="50"/>
    </location>
</feature>
<evidence type="ECO:0000313" key="3">
    <source>
        <dbReference type="Proteomes" id="UP000698800"/>
    </source>
</evidence>
<feature type="compositionally biased region" description="Polar residues" evidence="1">
    <location>
        <begin position="74"/>
        <end position="86"/>
    </location>
</feature>
<dbReference type="PANTHER" id="PTHR34755:SF4">
    <property type="entry name" value="F-BOX DOMAIN-CONTAINING PROTEIN"/>
    <property type="match status" value="1"/>
</dbReference>
<feature type="compositionally biased region" description="Acidic residues" evidence="1">
    <location>
        <begin position="711"/>
        <end position="723"/>
    </location>
</feature>
<comment type="caution">
    <text evidence="2">The sequence shown here is derived from an EMBL/GenBank/DDBJ whole genome shotgun (WGS) entry which is preliminary data.</text>
</comment>
<feature type="region of interest" description="Disordered" evidence="1">
    <location>
        <begin position="772"/>
        <end position="793"/>
    </location>
</feature>
<feature type="compositionally biased region" description="Basic and acidic residues" evidence="1">
    <location>
        <begin position="596"/>
        <end position="616"/>
    </location>
</feature>
<dbReference type="AlphaFoldDB" id="A0A9P8KYL7"/>
<feature type="region of interest" description="Disordered" evidence="1">
    <location>
        <begin position="1"/>
        <end position="130"/>
    </location>
</feature>
<protein>
    <submittedName>
        <fullName evidence="2">Uncharacterized protein</fullName>
    </submittedName>
</protein>
<dbReference type="EMBL" id="JAGHQL010000050">
    <property type="protein sequence ID" value="KAH0542600.1"/>
    <property type="molecule type" value="Genomic_DNA"/>
</dbReference>
<evidence type="ECO:0000313" key="2">
    <source>
        <dbReference type="EMBL" id="KAH0542600.1"/>
    </source>
</evidence>
<dbReference type="InterPro" id="IPR032675">
    <property type="entry name" value="LRR_dom_sf"/>
</dbReference>
<proteinExistence type="predicted"/>
<accession>A0A9P8KYL7</accession>
<feature type="region of interest" description="Disordered" evidence="1">
    <location>
        <begin position="682"/>
        <end position="739"/>
    </location>
</feature>
<reference evidence="2" key="1">
    <citation type="submission" date="2021-03" db="EMBL/GenBank/DDBJ databases">
        <title>Comparative genomics and phylogenomic investigation of the class Geoglossomycetes provide insights into ecological specialization and systematics.</title>
        <authorList>
            <person name="Melie T."/>
            <person name="Pirro S."/>
            <person name="Miller A.N."/>
            <person name="Quandt A."/>
        </authorList>
    </citation>
    <scope>NUCLEOTIDE SEQUENCE</scope>
    <source>
        <strain evidence="2">GBOQ0MN5Z8</strain>
    </source>
</reference>
<feature type="compositionally biased region" description="Basic and acidic residues" evidence="1">
    <location>
        <begin position="55"/>
        <end position="64"/>
    </location>
</feature>
<feature type="compositionally biased region" description="Basic residues" evidence="1">
    <location>
        <begin position="91"/>
        <end position="102"/>
    </location>
</feature>
<dbReference type="InterPro" id="IPR052109">
    <property type="entry name" value="SRRM_Domain-Containing"/>
</dbReference>
<dbReference type="Proteomes" id="UP000698800">
    <property type="component" value="Unassembled WGS sequence"/>
</dbReference>